<feature type="binding site" evidence="6">
    <location>
        <position position="71"/>
    </location>
    <ligand>
        <name>substrate</name>
    </ligand>
</feature>
<dbReference type="InterPro" id="IPR012338">
    <property type="entry name" value="Beta-lactam/transpept-like"/>
</dbReference>
<proteinExistence type="inferred from homology"/>
<feature type="binding site" evidence="6">
    <location>
        <position position="166"/>
    </location>
    <ligand>
        <name>substrate</name>
    </ligand>
</feature>
<dbReference type="PANTHER" id="PTHR12544">
    <property type="entry name" value="GLUTAMINASE"/>
    <property type="match status" value="1"/>
</dbReference>
<gene>
    <name evidence="6" type="primary">glsA</name>
    <name evidence="7" type="ORF">CJF43_18600</name>
</gene>
<evidence type="ECO:0000256" key="1">
    <source>
        <dbReference type="ARBA" id="ARBA00011076"/>
    </source>
</evidence>
<organism evidence="7 8">
    <name type="scientific">Pseudomonas fragi</name>
    <dbReference type="NCBI Taxonomy" id="296"/>
    <lineage>
        <taxon>Bacteria</taxon>
        <taxon>Pseudomonadati</taxon>
        <taxon>Pseudomonadota</taxon>
        <taxon>Gammaproteobacteria</taxon>
        <taxon>Pseudomonadales</taxon>
        <taxon>Pseudomonadaceae</taxon>
        <taxon>Pseudomonas</taxon>
    </lineage>
</organism>
<comment type="catalytic activity">
    <reaction evidence="5 6">
        <text>L-glutamine + H2O = L-glutamate + NH4(+)</text>
        <dbReference type="Rhea" id="RHEA:15889"/>
        <dbReference type="ChEBI" id="CHEBI:15377"/>
        <dbReference type="ChEBI" id="CHEBI:28938"/>
        <dbReference type="ChEBI" id="CHEBI:29985"/>
        <dbReference type="ChEBI" id="CHEBI:58359"/>
        <dbReference type="EC" id="3.5.1.2"/>
    </reaction>
</comment>
<keyword evidence="4 6" id="KW-0378">Hydrolase</keyword>
<accession>A0A266LQS1</accession>
<dbReference type="GO" id="GO:0004359">
    <property type="term" value="F:glutaminase activity"/>
    <property type="evidence" value="ECO:0007669"/>
    <property type="project" value="UniProtKB-UniRule"/>
</dbReference>
<evidence type="ECO:0000256" key="5">
    <source>
        <dbReference type="ARBA" id="ARBA00049534"/>
    </source>
</evidence>
<comment type="similarity">
    <text evidence="1 6">Belongs to the glutaminase family.</text>
</comment>
<dbReference type="EC" id="3.5.1.2" evidence="3 6"/>
<dbReference type="SUPFAM" id="SSF56601">
    <property type="entry name" value="beta-lactamase/transpeptidase-like"/>
    <property type="match status" value="1"/>
</dbReference>
<dbReference type="EMBL" id="NQKL01000016">
    <property type="protein sequence ID" value="OZY40379.1"/>
    <property type="molecule type" value="Genomic_DNA"/>
</dbReference>
<dbReference type="NCBIfam" id="NF009020">
    <property type="entry name" value="PRK12356.1"/>
    <property type="match status" value="1"/>
</dbReference>
<feature type="binding site" evidence="6">
    <location>
        <position position="173"/>
    </location>
    <ligand>
        <name>substrate</name>
    </ligand>
</feature>
<feature type="binding site" evidence="6">
    <location>
        <position position="122"/>
    </location>
    <ligand>
        <name>substrate</name>
    </ligand>
</feature>
<comment type="subunit">
    <text evidence="2 6">Homotetramer.</text>
</comment>
<dbReference type="HAMAP" id="MF_00313">
    <property type="entry name" value="Glutaminase"/>
    <property type="match status" value="1"/>
</dbReference>
<dbReference type="Pfam" id="PF04960">
    <property type="entry name" value="Glutaminase"/>
    <property type="match status" value="1"/>
</dbReference>
<comment type="caution">
    <text evidence="7">The sequence shown here is derived from an EMBL/GenBank/DDBJ whole genome shotgun (WGS) entry which is preliminary data.</text>
</comment>
<dbReference type="Gene3D" id="3.40.710.10">
    <property type="entry name" value="DD-peptidase/beta-lactamase superfamily"/>
    <property type="match status" value="1"/>
</dbReference>
<dbReference type="NCBIfam" id="TIGR03814">
    <property type="entry name" value="Gln_ase"/>
    <property type="match status" value="1"/>
</dbReference>
<name>A0A266LQS1_PSEFR</name>
<dbReference type="AlphaFoldDB" id="A0A266LQS1"/>
<feature type="binding site" evidence="6">
    <location>
        <position position="267"/>
    </location>
    <ligand>
        <name>substrate</name>
    </ligand>
</feature>
<evidence type="ECO:0000256" key="6">
    <source>
        <dbReference type="HAMAP-Rule" id="MF_00313"/>
    </source>
</evidence>
<dbReference type="FunFam" id="3.40.710.10:FF:000005">
    <property type="entry name" value="Glutaminase"/>
    <property type="match status" value="1"/>
</dbReference>
<evidence type="ECO:0000313" key="8">
    <source>
        <dbReference type="Proteomes" id="UP000216113"/>
    </source>
</evidence>
<protein>
    <recommendedName>
        <fullName evidence="3 6">Glutaminase</fullName>
        <ecNumber evidence="3 6">3.5.1.2</ecNumber>
    </recommendedName>
</protein>
<keyword evidence="6" id="KW-0007">Acetylation</keyword>
<evidence type="ECO:0000256" key="3">
    <source>
        <dbReference type="ARBA" id="ARBA00012918"/>
    </source>
</evidence>
<sequence length="317" mass="33945">MKQRPTTVDTTVKQALDQALQRFASNQHGKNASYIPYLASVPSHLFGISITFCDGTHAEVGDTEYAFAIESISKVFTLAHVLDEVGPQALRSKIGCDPTGEPFNSVIALELHKGRPLNPFVNAGAMATVSLLEADTAQARWDQIQGTYNLFAGRELTVNDEVYQSEAKTNQHNRGIAWLLQSYGYMYADPMEVCAVYTRQCSVAITCHDLVTMGATLANGGVNPITGKRAVRASNVAPILSEMTLNGLYDTTGDWYYKVGLPGKSGVGGGILAVVPGVCAIAAFAPPLDAAGNSVRGQLAAEYLSRTLNLSLLHEFA</sequence>
<dbReference type="GO" id="GO:0006537">
    <property type="term" value="P:glutamate biosynthetic process"/>
    <property type="evidence" value="ECO:0007669"/>
    <property type="project" value="TreeGrafter"/>
</dbReference>
<reference evidence="7 8" key="1">
    <citation type="submission" date="2017-08" db="EMBL/GenBank/DDBJ databases">
        <title>Genomic and metabolic characterisation of spoilage-associated Pseudomonas species.</title>
        <authorList>
            <person name="Stanborough T."/>
            <person name="Fegan N."/>
            <person name="Powell S.M."/>
            <person name="Singh T."/>
            <person name="Tamplin M.L."/>
            <person name="Chandry P.S."/>
        </authorList>
    </citation>
    <scope>NUCLEOTIDE SEQUENCE [LARGE SCALE GENOMIC DNA]</scope>
    <source>
        <strain evidence="7 8">F1820</strain>
    </source>
</reference>
<feature type="binding site" evidence="6">
    <location>
        <position position="197"/>
    </location>
    <ligand>
        <name>substrate</name>
    </ligand>
</feature>
<evidence type="ECO:0000256" key="4">
    <source>
        <dbReference type="ARBA" id="ARBA00022801"/>
    </source>
</evidence>
<dbReference type="Proteomes" id="UP000216113">
    <property type="component" value="Unassembled WGS sequence"/>
</dbReference>
<dbReference type="PANTHER" id="PTHR12544:SF48">
    <property type="entry name" value="GLUTAMINASE 1"/>
    <property type="match status" value="1"/>
</dbReference>
<evidence type="ECO:0000313" key="7">
    <source>
        <dbReference type="EMBL" id="OZY40379.1"/>
    </source>
</evidence>
<evidence type="ECO:0000256" key="2">
    <source>
        <dbReference type="ARBA" id="ARBA00011881"/>
    </source>
</evidence>
<dbReference type="GO" id="GO:0006543">
    <property type="term" value="P:L-glutamine catabolic process"/>
    <property type="evidence" value="ECO:0007669"/>
    <property type="project" value="TreeGrafter"/>
</dbReference>
<dbReference type="RefSeq" id="WP_095030434.1">
    <property type="nucleotide sequence ID" value="NZ_NQKL01000016.1"/>
</dbReference>
<feature type="binding site" evidence="6">
    <location>
        <position position="249"/>
    </location>
    <ligand>
        <name>substrate</name>
    </ligand>
</feature>
<dbReference type="InterPro" id="IPR015868">
    <property type="entry name" value="Glutaminase"/>
</dbReference>